<protein>
    <recommendedName>
        <fullName evidence="7">Pleckstrin homology domain-containing family G member 2</fullName>
    </recommendedName>
</protein>
<name>A0A9D3LUL8_ANGAN</name>
<feature type="region of interest" description="Disordered" evidence="2">
    <location>
        <begin position="419"/>
        <end position="445"/>
    </location>
</feature>
<feature type="compositionally biased region" description="Polar residues" evidence="2">
    <location>
        <begin position="1613"/>
        <end position="1625"/>
    </location>
</feature>
<dbReference type="GO" id="GO:0005829">
    <property type="term" value="C:cytosol"/>
    <property type="evidence" value="ECO:0007669"/>
    <property type="project" value="UniProtKB-ARBA"/>
</dbReference>
<feature type="compositionally biased region" description="Polar residues" evidence="2">
    <location>
        <begin position="564"/>
        <end position="573"/>
    </location>
</feature>
<gene>
    <name evidence="5" type="ORF">ANANG_G00237880</name>
</gene>
<dbReference type="SMART" id="SM00233">
    <property type="entry name" value="PH"/>
    <property type="match status" value="1"/>
</dbReference>
<feature type="compositionally biased region" description="Polar residues" evidence="2">
    <location>
        <begin position="1563"/>
        <end position="1575"/>
    </location>
</feature>
<feature type="region of interest" description="Disordered" evidence="2">
    <location>
        <begin position="1355"/>
        <end position="1419"/>
    </location>
</feature>
<feature type="region of interest" description="Disordered" evidence="2">
    <location>
        <begin position="2044"/>
        <end position="2070"/>
    </location>
</feature>
<feature type="domain" description="DH" evidence="4">
    <location>
        <begin position="88"/>
        <end position="267"/>
    </location>
</feature>
<dbReference type="SUPFAM" id="SSF50729">
    <property type="entry name" value="PH domain-like"/>
    <property type="match status" value="1"/>
</dbReference>
<feature type="compositionally biased region" description="Low complexity" evidence="2">
    <location>
        <begin position="1757"/>
        <end position="1767"/>
    </location>
</feature>
<dbReference type="InterPro" id="IPR043324">
    <property type="entry name" value="PH_PLEKHG1_G2_G3"/>
</dbReference>
<dbReference type="PROSITE" id="PS50003">
    <property type="entry name" value="PH_DOMAIN"/>
    <property type="match status" value="1"/>
</dbReference>
<feature type="compositionally biased region" description="Polar residues" evidence="2">
    <location>
        <begin position="958"/>
        <end position="973"/>
    </location>
</feature>
<feature type="region of interest" description="Disordered" evidence="2">
    <location>
        <begin position="1074"/>
        <end position="1112"/>
    </location>
</feature>
<evidence type="ECO:0000259" key="4">
    <source>
        <dbReference type="PROSITE" id="PS50010"/>
    </source>
</evidence>
<feature type="compositionally biased region" description="Basic and acidic residues" evidence="2">
    <location>
        <begin position="1974"/>
        <end position="1990"/>
    </location>
</feature>
<feature type="compositionally biased region" description="Low complexity" evidence="2">
    <location>
        <begin position="1661"/>
        <end position="1700"/>
    </location>
</feature>
<feature type="region of interest" description="Disordered" evidence="2">
    <location>
        <begin position="667"/>
        <end position="756"/>
    </location>
</feature>
<feature type="compositionally biased region" description="Polar residues" evidence="2">
    <location>
        <begin position="1649"/>
        <end position="1660"/>
    </location>
</feature>
<feature type="region of interest" description="Disordered" evidence="2">
    <location>
        <begin position="1784"/>
        <end position="1856"/>
    </location>
</feature>
<feature type="region of interest" description="Disordered" evidence="2">
    <location>
        <begin position="1898"/>
        <end position="1945"/>
    </location>
</feature>
<feature type="region of interest" description="Disordered" evidence="2">
    <location>
        <begin position="820"/>
        <end position="844"/>
    </location>
</feature>
<dbReference type="Pfam" id="PF00621">
    <property type="entry name" value="RhoGEF"/>
    <property type="match status" value="1"/>
</dbReference>
<dbReference type="CDD" id="cd00160">
    <property type="entry name" value="RhoGEF"/>
    <property type="match status" value="1"/>
</dbReference>
<dbReference type="InterPro" id="IPR001849">
    <property type="entry name" value="PH_domain"/>
</dbReference>
<dbReference type="Proteomes" id="UP001044222">
    <property type="component" value="Chromosome 13"/>
</dbReference>
<evidence type="ECO:0000259" key="3">
    <source>
        <dbReference type="PROSITE" id="PS50003"/>
    </source>
</evidence>
<feature type="region of interest" description="Disordered" evidence="2">
    <location>
        <begin position="1307"/>
        <end position="1331"/>
    </location>
</feature>
<feature type="domain" description="PH" evidence="3">
    <location>
        <begin position="291"/>
        <end position="389"/>
    </location>
</feature>
<feature type="region of interest" description="Disordered" evidence="2">
    <location>
        <begin position="1960"/>
        <end position="2027"/>
    </location>
</feature>
<feature type="compositionally biased region" description="Polar residues" evidence="2">
    <location>
        <begin position="1993"/>
        <end position="2020"/>
    </location>
</feature>
<dbReference type="GO" id="GO:0031267">
    <property type="term" value="F:small GTPase binding"/>
    <property type="evidence" value="ECO:0007669"/>
    <property type="project" value="TreeGrafter"/>
</dbReference>
<feature type="region of interest" description="Disordered" evidence="2">
    <location>
        <begin position="559"/>
        <end position="649"/>
    </location>
</feature>
<evidence type="ECO:0000313" key="6">
    <source>
        <dbReference type="Proteomes" id="UP001044222"/>
    </source>
</evidence>
<evidence type="ECO:0000256" key="1">
    <source>
        <dbReference type="ARBA" id="ARBA00022553"/>
    </source>
</evidence>
<dbReference type="SMART" id="SM00325">
    <property type="entry name" value="RhoGEF"/>
    <property type="match status" value="1"/>
</dbReference>
<dbReference type="Gene3D" id="1.20.900.10">
    <property type="entry name" value="Dbl homology (DH) domain"/>
    <property type="match status" value="1"/>
</dbReference>
<dbReference type="PROSITE" id="PS50010">
    <property type="entry name" value="DH_2"/>
    <property type="match status" value="1"/>
</dbReference>
<feature type="region of interest" description="Disordered" evidence="2">
    <location>
        <begin position="2086"/>
        <end position="2117"/>
    </location>
</feature>
<dbReference type="Pfam" id="PF22697">
    <property type="entry name" value="SOS1_NGEF_PH"/>
    <property type="match status" value="1"/>
</dbReference>
<dbReference type="PANTHER" id="PTHR45924">
    <property type="entry name" value="FI17866P1"/>
    <property type="match status" value="1"/>
</dbReference>
<keyword evidence="1" id="KW-0597">Phosphoprotein</keyword>
<evidence type="ECO:0000256" key="2">
    <source>
        <dbReference type="SAM" id="MobiDB-lite"/>
    </source>
</evidence>
<dbReference type="SUPFAM" id="SSF48065">
    <property type="entry name" value="DBL homology domain (DH-domain)"/>
    <property type="match status" value="1"/>
</dbReference>
<dbReference type="Gene3D" id="2.30.29.30">
    <property type="entry name" value="Pleckstrin-homology domain (PH domain)/Phosphotyrosine-binding domain (PTB)"/>
    <property type="match status" value="1"/>
</dbReference>
<feature type="compositionally biased region" description="Polar residues" evidence="2">
    <location>
        <begin position="1735"/>
        <end position="1745"/>
    </location>
</feature>
<feature type="compositionally biased region" description="Polar residues" evidence="2">
    <location>
        <begin position="2055"/>
        <end position="2070"/>
    </location>
</feature>
<feature type="compositionally biased region" description="Basic and acidic residues" evidence="2">
    <location>
        <begin position="910"/>
        <end position="926"/>
    </location>
</feature>
<dbReference type="InterPro" id="IPR055251">
    <property type="entry name" value="SOS1_NGEF_PH"/>
</dbReference>
<feature type="compositionally biased region" description="Basic and acidic residues" evidence="2">
    <location>
        <begin position="640"/>
        <end position="649"/>
    </location>
</feature>
<dbReference type="InterPro" id="IPR011993">
    <property type="entry name" value="PH-like_dom_sf"/>
</dbReference>
<feature type="compositionally biased region" description="Polar residues" evidence="2">
    <location>
        <begin position="927"/>
        <end position="936"/>
    </location>
</feature>
<dbReference type="InterPro" id="IPR035899">
    <property type="entry name" value="DBL_dom_sf"/>
</dbReference>
<feature type="compositionally biased region" description="Basic and acidic residues" evidence="2">
    <location>
        <begin position="1203"/>
        <end position="1225"/>
    </location>
</feature>
<keyword evidence="6" id="KW-1185">Reference proteome</keyword>
<accession>A0A9D3LUL8</accession>
<feature type="region of interest" description="Disordered" evidence="2">
    <location>
        <begin position="1512"/>
        <end position="1626"/>
    </location>
</feature>
<dbReference type="CDD" id="cd13243">
    <property type="entry name" value="PH_PLEKHG1_G2_G3"/>
    <property type="match status" value="1"/>
</dbReference>
<dbReference type="EMBL" id="JAFIRN010000013">
    <property type="protein sequence ID" value="KAG5837304.1"/>
    <property type="molecule type" value="Genomic_DNA"/>
</dbReference>
<proteinExistence type="predicted"/>
<feature type="compositionally biased region" description="Basic and acidic residues" evidence="2">
    <location>
        <begin position="1087"/>
        <end position="1097"/>
    </location>
</feature>
<dbReference type="FunFam" id="1.20.900.10:FF:000019">
    <property type="entry name" value="Pleckstrin homology domain-containing family G member 1"/>
    <property type="match status" value="1"/>
</dbReference>
<dbReference type="GO" id="GO:0005085">
    <property type="term" value="F:guanyl-nucleotide exchange factor activity"/>
    <property type="evidence" value="ECO:0007669"/>
    <property type="project" value="InterPro"/>
</dbReference>
<dbReference type="GO" id="GO:0030833">
    <property type="term" value="P:regulation of actin filament polymerization"/>
    <property type="evidence" value="ECO:0007669"/>
    <property type="project" value="TreeGrafter"/>
</dbReference>
<dbReference type="InterPro" id="IPR000219">
    <property type="entry name" value="DH_dom"/>
</dbReference>
<feature type="compositionally biased region" description="Polar residues" evidence="2">
    <location>
        <begin position="43"/>
        <end position="55"/>
    </location>
</feature>
<feature type="compositionally biased region" description="Low complexity" evidence="2">
    <location>
        <begin position="1804"/>
        <end position="1818"/>
    </location>
</feature>
<dbReference type="PANTHER" id="PTHR45924:SF3">
    <property type="entry name" value="PLECKSTRIN HOMOLOGY DOMAIN-CONTAINING FAMILY G MEMBER 2"/>
    <property type="match status" value="1"/>
</dbReference>
<feature type="region of interest" description="Disordered" evidence="2">
    <location>
        <begin position="1170"/>
        <end position="1249"/>
    </location>
</feature>
<feature type="region of interest" description="Disordered" evidence="2">
    <location>
        <begin position="904"/>
        <end position="1001"/>
    </location>
</feature>
<feature type="region of interest" description="Disordered" evidence="2">
    <location>
        <begin position="1"/>
        <end position="57"/>
    </location>
</feature>
<reference evidence="5" key="1">
    <citation type="submission" date="2021-01" db="EMBL/GenBank/DDBJ databases">
        <title>A chromosome-scale assembly of European eel, Anguilla anguilla.</title>
        <authorList>
            <person name="Henkel C."/>
            <person name="Jong-Raadsen S.A."/>
            <person name="Dufour S."/>
            <person name="Weltzien F.-A."/>
            <person name="Palstra A.P."/>
            <person name="Pelster B."/>
            <person name="Spaink H.P."/>
            <person name="Van Den Thillart G.E."/>
            <person name="Jansen H."/>
            <person name="Zahm M."/>
            <person name="Klopp C."/>
            <person name="Cedric C."/>
            <person name="Louis A."/>
            <person name="Berthelot C."/>
            <person name="Parey E."/>
            <person name="Roest Crollius H."/>
            <person name="Montfort J."/>
            <person name="Robinson-Rechavi M."/>
            <person name="Bucao C."/>
            <person name="Bouchez O."/>
            <person name="Gislard M."/>
            <person name="Lluch J."/>
            <person name="Milhes M."/>
            <person name="Lampietro C."/>
            <person name="Lopez Roques C."/>
            <person name="Donnadieu C."/>
            <person name="Braasch I."/>
            <person name="Desvignes T."/>
            <person name="Postlethwait J."/>
            <person name="Bobe J."/>
            <person name="Guiguen Y."/>
            <person name="Dirks R."/>
        </authorList>
    </citation>
    <scope>NUCLEOTIDE SEQUENCE</scope>
    <source>
        <strain evidence="5">Tag_6206</strain>
        <tissue evidence="5">Liver</tissue>
    </source>
</reference>
<sequence length="2172" mass="234168">MPEGAQRGSQRKHSTQAAQRPSSVSSLSGIVGRMASSERASRGSCTSVNTRNGSDISLDLTPLSQLLEERGRGAGTASPNSSTPKLSRLERVVLEIVETEQAYVRDLKSIVEDYLGCIIDCGDLPLKPEEVSALFCNIEDIYEFNSELLEDLERSPHVAAIAECFVERSEAFDIYTLYCMNYPNSVAVLRDCMKNQTLVRFFQERQATLCHSLPLETYLLKPVQRILKYHLLLQELSKHFDKSDPGYEVVEDAIITMTAVAWYINDMKRKQEHAVRLQEIESLLLNWAGPDLRGFGELVLEGSFRVQRVKKERAFFLFDKMLLIAKKRAEHFIYSTHIFCCNLLLVENMKDPLCFKVSDQTIPKQLHVVQAKNQEEKRLWLHYLKRLIVENHPASLPQKARQVLGDNLCQSLQFDQEPIRKHAPSPRLDDSRGYHRGRRQSEPPEFIYTPEKAKKSLPLLLESNMPYRRGRRQSAPAKDIEAVFHPSVALKACSEGELYPQADSLGSSGSASTLASSVIEVEAGQDDLGLGPEDEMTPPTLSITEEILQFINQSRAREGLPSLQPDTELSSSEPIDEPSSGQDLGAVAQRQEKDQSSSQELGKSHLHCDRHCAQEERTEQPLEGDGAKGNALASQANECPEEKKVEKERYTLPPLCMLEEVPAQVEEIMAPLNSPEAQPDPQESLASPQSDGAVEAHPKGSNPDAPPILQAEASCLPIGEEGPSTEPPSEDKDTGSGSSAPPVSATKGLPAPKCEAALTKNDRQIIEKIRNYYEAAEVAEEQLPRRNSISHIPLGLVKESVSLFSVSAHQDCLCDLEGGRSEEGKGEFLPPPEKSPQMEGDSPGLMTGCPTEAEASNRPGGHRELSPAECTGVEPTCKFRSCRELMKVWKEKEQREAVLCTEGGKRHTPHKGESYKLQEREEHSEGIRTTTESNLATPAGRGASTVMDTNACPKPDNEGQSETTSQMTDTAAVSQMVGKTRSRSRPHHRIDTQGSLEGLPSQISVGKWSGRGQGTSGRHLFDGTPDVTGIGLFEGGADLCLVENSEKILSKVQMLARMYSAKVSSMKMPLHKRAWESRAPAGGQESTPKEIQKDRKMQSLATSAGGPLVCPQPSEPEQYGYVLVREQLSANYLQENACVLVGPRESTSEPEGNPTSPACSLSSQIFLEEAETEAKPSHMGDSSSQSEAILVDEPLSPAQPHVKGADPETPKASLDSEFHIQRDADISPVESFQDLSDNGPLSKTDDLACTPKKSVDVNNLLTVEKPEHPLYPIREDHALSPSSFLAGGMRQKVRESDMDNVMPEVAKSFAESETSPVQKAEVPCMDSEVESHTVDEGERILLEASRHCEEVVVVAAGMSDSSPDSNEGAPCAPSEDAEESSEGLGDPGSCTAEVSSSTPSCFRPSPPEDSALPSVPGLENASEIEVLRHRAGAECSNQIKTLPTPPHPMTVLTSEGTKGESPETFPNTCSTDEARCSDQQEYPDTKYVAILNGGLSAQSPTTSLPGTLCSDDLPKFTSQRPPDLPTTRGRRSLPLSLEALSPGKSAIGSRSPSASLRYRDPAQNVSMSISGTSPTRRPHSQPCFDRPAHPAAANSFSSKPPSAFSMGLRSPSPVRNLQPACSSPMPSALTRSLAASCISQTITQTLVKRSTRTQSAVQKNPSSTLLPTSSASSLRARASSPKQCSLTSSSPSTGTTSMSTCGIPRSPTAKANSTPVPSSPPFRSQRPMSPAPHASLQQSSTTSRPRSAALEQSPRANWNSNNNNSNSIFSARYGKPPLANVGRAVLSPDPLRSASQNRVARPFSSTSEPSSRVQSPSPSTSPSPSPSCAQIYSPLPAQNQEGIPRNKPPNPKTPRAGGPCNFAPLCLTLEHVGTSFSCSSPPCRSPRVTSPLPIGIPTNMWGTTNPQPRKPTSASSSTAAQPQCPRINSPSMPGASCANGPSATQSLRWQKGSSLAFVSLADRPPSPMQNGRRSWADSGRHSVGEEHEVGLRSPQSAYSTPSSCLSPGTLSPTKLGPNNGTQGGKHFTSIAWPDVHELLTKYSSGETPEGESMASLASSEDGQSDSNLQEGSCRSTLICAYMTRLPPTPDTGTPVLGPRVEPAPSSQPQGGKGPPKTSYATTVNLQIAGSGRITAFSNAQVSLTQTLAPASDIQARRRVSINGCNLPQAQRL</sequence>
<feature type="compositionally biased region" description="Polar residues" evidence="2">
    <location>
        <begin position="15"/>
        <end position="28"/>
    </location>
</feature>
<evidence type="ECO:0000313" key="5">
    <source>
        <dbReference type="EMBL" id="KAG5837304.1"/>
    </source>
</evidence>
<organism evidence="5 6">
    <name type="scientific">Anguilla anguilla</name>
    <name type="common">European freshwater eel</name>
    <name type="synonym">Muraena anguilla</name>
    <dbReference type="NCBI Taxonomy" id="7936"/>
    <lineage>
        <taxon>Eukaryota</taxon>
        <taxon>Metazoa</taxon>
        <taxon>Chordata</taxon>
        <taxon>Craniata</taxon>
        <taxon>Vertebrata</taxon>
        <taxon>Euteleostomi</taxon>
        <taxon>Actinopterygii</taxon>
        <taxon>Neopterygii</taxon>
        <taxon>Teleostei</taxon>
        <taxon>Anguilliformes</taxon>
        <taxon>Anguillidae</taxon>
        <taxon>Anguilla</taxon>
    </lineage>
</organism>
<feature type="compositionally biased region" description="Basic and acidic residues" evidence="2">
    <location>
        <begin position="602"/>
        <end position="620"/>
    </location>
</feature>
<feature type="region of interest" description="Disordered" evidence="2">
    <location>
        <begin position="1437"/>
        <end position="1480"/>
    </location>
</feature>
<feature type="region of interest" description="Disordered" evidence="2">
    <location>
        <begin position="1649"/>
        <end position="1771"/>
    </location>
</feature>
<evidence type="ECO:0008006" key="7">
    <source>
        <dbReference type="Google" id="ProtNLM"/>
    </source>
</evidence>
<comment type="caution">
    <text evidence="5">The sequence shown here is derived from an EMBL/GenBank/DDBJ whole genome shotgun (WGS) entry which is preliminary data.</text>
</comment>